<reference evidence="1 2" key="1">
    <citation type="submission" date="2019-03" db="EMBL/GenBank/DDBJ databases">
        <title>Genomic Encyclopedia of Archaeal and Bacterial Type Strains, Phase II (KMG-II): from individual species to whole genera.</title>
        <authorList>
            <person name="Goeker M."/>
        </authorList>
    </citation>
    <scope>NUCLEOTIDE SEQUENCE [LARGE SCALE GENOMIC DNA]</scope>
    <source>
        <strain evidence="1 2">DSM 19034</strain>
    </source>
</reference>
<comment type="caution">
    <text evidence="1">The sequence shown here is derived from an EMBL/GenBank/DDBJ whole genome shotgun (WGS) entry which is preliminary data.</text>
</comment>
<name>A0A4R6ILW5_9SPHI</name>
<organism evidence="1 2">
    <name type="scientific">Pedobacter duraquae</name>
    <dbReference type="NCBI Taxonomy" id="425511"/>
    <lineage>
        <taxon>Bacteria</taxon>
        <taxon>Pseudomonadati</taxon>
        <taxon>Bacteroidota</taxon>
        <taxon>Sphingobacteriia</taxon>
        <taxon>Sphingobacteriales</taxon>
        <taxon>Sphingobacteriaceae</taxon>
        <taxon>Pedobacter</taxon>
    </lineage>
</organism>
<keyword evidence="2" id="KW-1185">Reference proteome</keyword>
<protein>
    <submittedName>
        <fullName evidence="1">Glycosyl transferase family WbsX</fullName>
    </submittedName>
</protein>
<dbReference type="PANTHER" id="PTHR41244">
    <property type="entry name" value="RHAMNAN SYNTHESIS F"/>
    <property type="match status" value="1"/>
</dbReference>
<dbReference type="PANTHER" id="PTHR41244:SF1">
    <property type="entry name" value="GLYCOSYLTRANSFERASE"/>
    <property type="match status" value="1"/>
</dbReference>
<accession>A0A4R6ILW5</accession>
<dbReference type="EMBL" id="SNWM01000002">
    <property type="protein sequence ID" value="TDO23140.1"/>
    <property type="molecule type" value="Genomic_DNA"/>
</dbReference>
<dbReference type="Pfam" id="PF14307">
    <property type="entry name" value="Glyco_tran_WbsX"/>
    <property type="match status" value="1"/>
</dbReference>
<dbReference type="Gene3D" id="3.20.20.80">
    <property type="entry name" value="Glycosidases"/>
    <property type="match status" value="1"/>
</dbReference>
<keyword evidence="1" id="KW-0808">Transferase</keyword>
<dbReference type="Proteomes" id="UP000295499">
    <property type="component" value="Unassembled WGS sequence"/>
</dbReference>
<dbReference type="RefSeq" id="WP_133555079.1">
    <property type="nucleotide sequence ID" value="NZ_SNWM01000002.1"/>
</dbReference>
<proteinExistence type="predicted"/>
<dbReference type="OrthoDB" id="9816424at2"/>
<dbReference type="CDD" id="cd11579">
    <property type="entry name" value="Glyco_tran_WbsX"/>
    <property type="match status" value="1"/>
</dbReference>
<evidence type="ECO:0000313" key="1">
    <source>
        <dbReference type="EMBL" id="TDO23140.1"/>
    </source>
</evidence>
<evidence type="ECO:0000313" key="2">
    <source>
        <dbReference type="Proteomes" id="UP000295499"/>
    </source>
</evidence>
<dbReference type="InterPro" id="IPR032719">
    <property type="entry name" value="WbsX"/>
</dbReference>
<gene>
    <name evidence="1" type="ORF">CLV32_2127</name>
</gene>
<dbReference type="GO" id="GO:0016740">
    <property type="term" value="F:transferase activity"/>
    <property type="evidence" value="ECO:0007669"/>
    <property type="project" value="UniProtKB-KW"/>
</dbReference>
<sequence>MSEYKARAIAFYLPQYHTIPENDKWWGKGFTEWTNVTKARPFFKGHYQPRLPADLGFYDLRVPEIREAQAAMAAAYGIEGFCYWHYWFGNGRKILERPITEVIASGHPDFPFCLAWANETWSGIWHGNPDQILIEQTYPGEQDYIDYFNYLLTAFRDRRYILVDGKPLFCINAPEQIPDINYFTNLFRSLAIQNGLKGLYIVANTGYEDWDPTQHGCDAVNLVLVGNLYRGLPPTKNIIYRKYKNQIIKKGWLTRAYRKLRKKPVQTYNYEDVIPFLTSKKTFDYDAYPCVIPNWDNTARSGINGMVFHHSTPQLFEEHLKNAIQLLSSKPEDKKLLFVKSWNEWAEGNYLEPDRKYGHGYLEVLKKILS</sequence>
<dbReference type="AlphaFoldDB" id="A0A4R6ILW5"/>